<evidence type="ECO:0000256" key="1">
    <source>
        <dbReference type="ARBA" id="ARBA00004496"/>
    </source>
</evidence>
<evidence type="ECO:0000256" key="11">
    <source>
        <dbReference type="PIRSR" id="PIRSR039102-1"/>
    </source>
</evidence>
<comment type="similarity">
    <text evidence="2 10">Belongs to the D-alanine--D-alanine ligase family.</text>
</comment>
<dbReference type="InterPro" id="IPR011761">
    <property type="entry name" value="ATP-grasp"/>
</dbReference>
<dbReference type="Gene3D" id="3.30.470.20">
    <property type="entry name" value="ATP-grasp fold, B domain"/>
    <property type="match status" value="1"/>
</dbReference>
<comment type="subcellular location">
    <subcellularLocation>
        <location evidence="1 10">Cytoplasm</location>
    </subcellularLocation>
</comment>
<dbReference type="NCBIfam" id="NF002378">
    <property type="entry name" value="PRK01372.1"/>
    <property type="match status" value="1"/>
</dbReference>
<evidence type="ECO:0000256" key="10">
    <source>
        <dbReference type="HAMAP-Rule" id="MF_00047"/>
    </source>
</evidence>
<feature type="domain" description="ATP-grasp" evidence="14">
    <location>
        <begin position="105"/>
        <end position="304"/>
    </location>
</feature>
<gene>
    <name evidence="10" type="primary">ddl</name>
    <name evidence="15" type="ORF">HXL70_00330</name>
</gene>
<dbReference type="SUPFAM" id="SSF52440">
    <property type="entry name" value="PreATP-grasp domain"/>
    <property type="match status" value="1"/>
</dbReference>
<name>A0A930FNS4_9FIRM</name>
<dbReference type="InterPro" id="IPR005905">
    <property type="entry name" value="D_ala_D_ala"/>
</dbReference>
<organism evidence="15 16">
    <name type="scientific">Dialister invisus</name>
    <dbReference type="NCBI Taxonomy" id="218538"/>
    <lineage>
        <taxon>Bacteria</taxon>
        <taxon>Bacillati</taxon>
        <taxon>Bacillota</taxon>
        <taxon>Negativicutes</taxon>
        <taxon>Veillonellales</taxon>
        <taxon>Veillonellaceae</taxon>
        <taxon>Dialister</taxon>
    </lineage>
</organism>
<evidence type="ECO:0000256" key="9">
    <source>
        <dbReference type="ARBA" id="ARBA00023316"/>
    </source>
</evidence>
<dbReference type="Proteomes" id="UP000757890">
    <property type="component" value="Unassembled WGS sequence"/>
</dbReference>
<dbReference type="GO" id="GO:0008360">
    <property type="term" value="P:regulation of cell shape"/>
    <property type="evidence" value="ECO:0007669"/>
    <property type="project" value="UniProtKB-KW"/>
</dbReference>
<evidence type="ECO:0000256" key="7">
    <source>
        <dbReference type="ARBA" id="ARBA00022960"/>
    </source>
</evidence>
<keyword evidence="4 10" id="KW-0436">Ligase</keyword>
<comment type="function">
    <text evidence="10">Cell wall formation.</text>
</comment>
<dbReference type="PROSITE" id="PS00844">
    <property type="entry name" value="DALA_DALA_LIGASE_2"/>
    <property type="match status" value="1"/>
</dbReference>
<reference evidence="15" key="1">
    <citation type="submission" date="2020-04" db="EMBL/GenBank/DDBJ databases">
        <title>Deep metagenomics examines the oral microbiome during advanced dental caries in children, revealing novel taxa and co-occurrences with host molecules.</title>
        <authorList>
            <person name="Baker J.L."/>
            <person name="Morton J.T."/>
            <person name="Dinis M."/>
            <person name="Alvarez R."/>
            <person name="Tran N.C."/>
            <person name="Knight R."/>
            <person name="Edlund A."/>
        </authorList>
    </citation>
    <scope>NUCLEOTIDE SEQUENCE</scope>
    <source>
        <strain evidence="15">JCVI_32_bin.14</strain>
    </source>
</reference>
<dbReference type="Pfam" id="PF01820">
    <property type="entry name" value="Dala_Dala_lig_N"/>
    <property type="match status" value="1"/>
</dbReference>
<dbReference type="PANTHER" id="PTHR23132:SF23">
    <property type="entry name" value="D-ALANINE--D-ALANINE LIGASE B"/>
    <property type="match status" value="1"/>
</dbReference>
<dbReference type="RefSeq" id="WP_276638230.1">
    <property type="nucleotide sequence ID" value="NZ_CAUBXZ010000001.1"/>
</dbReference>
<dbReference type="GO" id="GO:0005737">
    <property type="term" value="C:cytoplasm"/>
    <property type="evidence" value="ECO:0007669"/>
    <property type="project" value="UniProtKB-SubCell"/>
</dbReference>
<evidence type="ECO:0000256" key="6">
    <source>
        <dbReference type="ARBA" id="ARBA00022840"/>
    </source>
</evidence>
<dbReference type="Gene3D" id="3.40.50.20">
    <property type="match status" value="1"/>
</dbReference>
<proteinExistence type="inferred from homology"/>
<feature type="active site" evidence="11">
    <location>
        <position position="18"/>
    </location>
</feature>
<keyword evidence="12" id="KW-0479">Metal-binding</keyword>
<feature type="active site" evidence="11">
    <location>
        <position position="282"/>
    </location>
</feature>
<dbReference type="PIRSF" id="PIRSF039102">
    <property type="entry name" value="Ddl/VanB"/>
    <property type="match status" value="1"/>
</dbReference>
<dbReference type="HAMAP" id="MF_00047">
    <property type="entry name" value="Dala_Dala_lig"/>
    <property type="match status" value="1"/>
</dbReference>
<evidence type="ECO:0000256" key="8">
    <source>
        <dbReference type="ARBA" id="ARBA00022984"/>
    </source>
</evidence>
<comment type="catalytic activity">
    <reaction evidence="10">
        <text>2 D-alanine + ATP = D-alanyl-D-alanine + ADP + phosphate + H(+)</text>
        <dbReference type="Rhea" id="RHEA:11224"/>
        <dbReference type="ChEBI" id="CHEBI:15378"/>
        <dbReference type="ChEBI" id="CHEBI:30616"/>
        <dbReference type="ChEBI" id="CHEBI:43474"/>
        <dbReference type="ChEBI" id="CHEBI:57416"/>
        <dbReference type="ChEBI" id="CHEBI:57822"/>
        <dbReference type="ChEBI" id="CHEBI:456216"/>
        <dbReference type="EC" id="6.3.2.4"/>
    </reaction>
</comment>
<comment type="pathway">
    <text evidence="10">Cell wall biogenesis; peptidoglycan biosynthesis.</text>
</comment>
<keyword evidence="12" id="KW-0464">Manganese</keyword>
<evidence type="ECO:0000259" key="14">
    <source>
        <dbReference type="PROSITE" id="PS50975"/>
    </source>
</evidence>
<dbReference type="InterPro" id="IPR011127">
    <property type="entry name" value="Dala_Dala_lig_N"/>
</dbReference>
<evidence type="ECO:0000256" key="2">
    <source>
        <dbReference type="ARBA" id="ARBA00010871"/>
    </source>
</evidence>
<sequence length="311" mass="33563">MITKNNTVAVLMGGVSREADISRKTGTAILQALLSLGYHAVKVEYNPSCVLKQLKAVGAEVVFIALHGKYGEDGTIQSILELSRIPYTGSGVSSSAITMDKIISSRVFKDAGVRMAFSKPYYLKNGIDTVAESIEKNFKFPVVLKPACEGSTIGLEIVYEKEKLKEALKRVFAIESRILAEAYLDGKEFTIAVLNGKALPIIQICPHSGQYDFHSKYTSGATDYIVPAPLPEAAADEMTHMAILGYEAAECSGVVRFDFRTDKRGTPFLLEANSIPGMTETSLVPKAAAAIGIDFPSLCENILLKAGVDKV</sequence>
<comment type="cofactor">
    <cofactor evidence="12">
        <name>Mg(2+)</name>
        <dbReference type="ChEBI" id="CHEBI:18420"/>
    </cofactor>
    <cofactor evidence="12">
        <name>Mn(2+)</name>
        <dbReference type="ChEBI" id="CHEBI:29035"/>
    </cofactor>
    <text evidence="12">Binds 2 magnesium or manganese ions per subunit.</text>
</comment>
<dbReference type="InterPro" id="IPR016185">
    <property type="entry name" value="PreATP-grasp_dom_sf"/>
</dbReference>
<keyword evidence="7 10" id="KW-0133">Cell shape</keyword>
<dbReference type="GO" id="GO:0046872">
    <property type="term" value="F:metal ion binding"/>
    <property type="evidence" value="ECO:0007669"/>
    <property type="project" value="UniProtKB-KW"/>
</dbReference>
<feature type="binding site" evidence="12">
    <location>
        <position position="273"/>
    </location>
    <ligand>
        <name>Mg(2+)</name>
        <dbReference type="ChEBI" id="CHEBI:18420"/>
        <label>2</label>
    </ligand>
</feature>
<dbReference type="InterPro" id="IPR013815">
    <property type="entry name" value="ATP_grasp_subdomain_1"/>
</dbReference>
<dbReference type="EC" id="6.3.2.4" evidence="10"/>
<dbReference type="Gene3D" id="3.30.1490.20">
    <property type="entry name" value="ATP-grasp fold, A domain"/>
    <property type="match status" value="1"/>
</dbReference>
<evidence type="ECO:0000256" key="4">
    <source>
        <dbReference type="ARBA" id="ARBA00022598"/>
    </source>
</evidence>
<keyword evidence="12" id="KW-0460">Magnesium</keyword>
<evidence type="ECO:0000313" key="15">
    <source>
        <dbReference type="EMBL" id="MBF1128490.1"/>
    </source>
</evidence>
<keyword evidence="3 10" id="KW-0963">Cytoplasm</keyword>
<keyword evidence="6 13" id="KW-0067">ATP-binding</keyword>
<dbReference type="PANTHER" id="PTHR23132">
    <property type="entry name" value="D-ALANINE--D-ALANINE LIGASE"/>
    <property type="match status" value="1"/>
</dbReference>
<keyword evidence="9 10" id="KW-0961">Cell wall biogenesis/degradation</keyword>
<dbReference type="GO" id="GO:0009252">
    <property type="term" value="P:peptidoglycan biosynthetic process"/>
    <property type="evidence" value="ECO:0007669"/>
    <property type="project" value="UniProtKB-UniRule"/>
</dbReference>
<protein>
    <recommendedName>
        <fullName evidence="10">D-alanine--D-alanine ligase</fullName>
        <ecNumber evidence="10">6.3.2.4</ecNumber>
    </recommendedName>
    <alternativeName>
        <fullName evidence="10">D-Ala-D-Ala ligase</fullName>
    </alternativeName>
    <alternativeName>
        <fullName evidence="10">D-alanylalanine synthetase</fullName>
    </alternativeName>
</protein>
<dbReference type="GO" id="GO:0005524">
    <property type="term" value="F:ATP binding"/>
    <property type="evidence" value="ECO:0007669"/>
    <property type="project" value="UniProtKB-UniRule"/>
</dbReference>
<comment type="caution">
    <text evidence="15">The sequence shown here is derived from an EMBL/GenBank/DDBJ whole genome shotgun (WGS) entry which is preliminary data.</text>
</comment>
<dbReference type="InterPro" id="IPR011095">
    <property type="entry name" value="Dala_Dala_lig_C"/>
</dbReference>
<dbReference type="PROSITE" id="PS50975">
    <property type="entry name" value="ATP_GRASP"/>
    <property type="match status" value="1"/>
</dbReference>
<keyword evidence="5 13" id="KW-0547">Nucleotide-binding</keyword>
<feature type="binding site" evidence="12">
    <location>
        <position position="271"/>
    </location>
    <ligand>
        <name>Mg(2+)</name>
        <dbReference type="ChEBI" id="CHEBI:18420"/>
        <label>2</label>
    </ligand>
</feature>
<dbReference type="PROSITE" id="PS00843">
    <property type="entry name" value="DALA_DALA_LIGASE_1"/>
    <property type="match status" value="1"/>
</dbReference>
<dbReference type="NCBIfam" id="TIGR01205">
    <property type="entry name" value="D_ala_D_alaTIGR"/>
    <property type="match status" value="1"/>
</dbReference>
<evidence type="ECO:0000256" key="3">
    <source>
        <dbReference type="ARBA" id="ARBA00022490"/>
    </source>
</evidence>
<feature type="binding site" evidence="12">
    <location>
        <position position="271"/>
    </location>
    <ligand>
        <name>Mg(2+)</name>
        <dbReference type="ChEBI" id="CHEBI:18420"/>
        <label>1</label>
    </ligand>
</feature>
<evidence type="ECO:0000256" key="5">
    <source>
        <dbReference type="ARBA" id="ARBA00022741"/>
    </source>
</evidence>
<dbReference type="InterPro" id="IPR000291">
    <property type="entry name" value="D-Ala_lig_Van_CS"/>
</dbReference>
<dbReference type="EMBL" id="JABZMK010000001">
    <property type="protein sequence ID" value="MBF1128490.1"/>
    <property type="molecule type" value="Genomic_DNA"/>
</dbReference>
<evidence type="ECO:0000256" key="13">
    <source>
        <dbReference type="PROSITE-ProRule" id="PRU00409"/>
    </source>
</evidence>
<dbReference type="SUPFAM" id="SSF56059">
    <property type="entry name" value="Glutathione synthetase ATP-binding domain-like"/>
    <property type="match status" value="1"/>
</dbReference>
<evidence type="ECO:0000256" key="12">
    <source>
        <dbReference type="PIRSR" id="PIRSR039102-3"/>
    </source>
</evidence>
<dbReference type="AlphaFoldDB" id="A0A930FNS4"/>
<feature type="active site" evidence="11">
    <location>
        <position position="151"/>
    </location>
</feature>
<accession>A0A930FNS4</accession>
<keyword evidence="8 10" id="KW-0573">Peptidoglycan synthesis</keyword>
<feature type="binding site" evidence="12">
    <location>
        <position position="258"/>
    </location>
    <ligand>
        <name>Mg(2+)</name>
        <dbReference type="ChEBI" id="CHEBI:18420"/>
        <label>1</label>
    </ligand>
</feature>
<dbReference type="GO" id="GO:0071555">
    <property type="term" value="P:cell wall organization"/>
    <property type="evidence" value="ECO:0007669"/>
    <property type="project" value="UniProtKB-KW"/>
</dbReference>
<evidence type="ECO:0000313" key="16">
    <source>
        <dbReference type="Proteomes" id="UP000757890"/>
    </source>
</evidence>
<dbReference type="Pfam" id="PF07478">
    <property type="entry name" value="Dala_Dala_lig_C"/>
    <property type="match status" value="1"/>
</dbReference>
<dbReference type="GO" id="GO:0008716">
    <property type="term" value="F:D-alanine-D-alanine ligase activity"/>
    <property type="evidence" value="ECO:0007669"/>
    <property type="project" value="UniProtKB-UniRule"/>
</dbReference>